<evidence type="ECO:0000256" key="12">
    <source>
        <dbReference type="ARBA" id="ARBA00023004"/>
    </source>
</evidence>
<dbReference type="InterPro" id="IPR036257">
    <property type="entry name" value="Cyt_c_oxidase_su2_TM_sf"/>
</dbReference>
<evidence type="ECO:0000256" key="2">
    <source>
        <dbReference type="ARBA" id="ARBA00007866"/>
    </source>
</evidence>
<evidence type="ECO:0000256" key="15">
    <source>
        <dbReference type="ARBA" id="ARBA00024688"/>
    </source>
</evidence>
<dbReference type="GO" id="GO:0004129">
    <property type="term" value="F:cytochrome-c oxidase activity"/>
    <property type="evidence" value="ECO:0007669"/>
    <property type="project" value="UniProtKB-EC"/>
</dbReference>
<protein>
    <recommendedName>
        <fullName evidence="3">cytochrome-c oxidase</fullName>
        <ecNumber evidence="3">7.1.1.9</ecNumber>
    </recommendedName>
    <alternativeName>
        <fullName evidence="16">Cytochrome aa3 subunit 2</fullName>
    </alternativeName>
</protein>
<dbReference type="NCBIfam" id="TIGR02866">
    <property type="entry name" value="CoxB"/>
    <property type="match status" value="1"/>
</dbReference>
<evidence type="ECO:0000256" key="6">
    <source>
        <dbReference type="ARBA" id="ARBA00022660"/>
    </source>
</evidence>
<keyword evidence="11 19" id="KW-1133">Transmembrane helix</keyword>
<evidence type="ECO:0000256" key="5">
    <source>
        <dbReference type="ARBA" id="ARBA00022617"/>
    </source>
</evidence>
<dbReference type="Gene3D" id="1.10.287.90">
    <property type="match status" value="1"/>
</dbReference>
<feature type="domain" description="Cytochrome oxidase subunit II copper A binding" evidence="20">
    <location>
        <begin position="121"/>
        <end position="237"/>
    </location>
</feature>
<dbReference type="CDD" id="cd04213">
    <property type="entry name" value="CuRO_CcO_Caa3_II"/>
    <property type="match status" value="1"/>
</dbReference>
<evidence type="ECO:0000313" key="23">
    <source>
        <dbReference type="Proteomes" id="UP000249254"/>
    </source>
</evidence>
<comment type="function">
    <text evidence="15">Subunits I and II form the functional core of the enzyme complex. Electrons originating in cytochrome c are transferred via heme a and Cu(A) to the binuclear center formed by heme a3 and Cu(B).</text>
</comment>
<comment type="caution">
    <text evidence="22">The sequence shown here is derived from an EMBL/GenBank/DDBJ whole genome shotgun (WGS) entry which is preliminary data.</text>
</comment>
<keyword evidence="5 18" id="KW-0349">Heme</keyword>
<dbReference type="Gene3D" id="2.60.40.420">
    <property type="entry name" value="Cupredoxins - blue copper proteins"/>
    <property type="match status" value="1"/>
</dbReference>
<dbReference type="PROSITE" id="PS00078">
    <property type="entry name" value="COX2"/>
    <property type="match status" value="1"/>
</dbReference>
<accession>A0A328AE84</accession>
<gene>
    <name evidence="22" type="primary">coxB</name>
    <name evidence="22" type="ORF">DJ017_00415</name>
</gene>
<dbReference type="SUPFAM" id="SSF49503">
    <property type="entry name" value="Cupredoxins"/>
    <property type="match status" value="1"/>
</dbReference>
<dbReference type="InterPro" id="IPR045187">
    <property type="entry name" value="CcO_II"/>
</dbReference>
<evidence type="ECO:0000256" key="1">
    <source>
        <dbReference type="ARBA" id="ARBA00004141"/>
    </source>
</evidence>
<feature type="domain" description="Cytochrome c" evidence="21">
    <location>
        <begin position="248"/>
        <end position="339"/>
    </location>
</feature>
<evidence type="ECO:0000256" key="9">
    <source>
        <dbReference type="ARBA" id="ARBA00022967"/>
    </source>
</evidence>
<keyword evidence="14 19" id="KW-0472">Membrane</keyword>
<keyword evidence="7 19" id="KW-0812">Transmembrane</keyword>
<evidence type="ECO:0000256" key="3">
    <source>
        <dbReference type="ARBA" id="ARBA00012949"/>
    </source>
</evidence>
<dbReference type="AlphaFoldDB" id="A0A328AE84"/>
<dbReference type="PANTHER" id="PTHR22888:SF9">
    <property type="entry name" value="CYTOCHROME C OXIDASE SUBUNIT 2"/>
    <property type="match status" value="1"/>
</dbReference>
<dbReference type="GO" id="GO:0016491">
    <property type="term" value="F:oxidoreductase activity"/>
    <property type="evidence" value="ECO:0007669"/>
    <property type="project" value="UniProtKB-KW"/>
</dbReference>
<keyword evidence="23" id="KW-1185">Reference proteome</keyword>
<comment type="subcellular location">
    <subcellularLocation>
        <location evidence="1">Membrane</location>
        <topology evidence="1">Multi-pass membrane protein</topology>
    </subcellularLocation>
</comment>
<evidence type="ECO:0000256" key="10">
    <source>
        <dbReference type="ARBA" id="ARBA00022982"/>
    </source>
</evidence>
<evidence type="ECO:0000259" key="20">
    <source>
        <dbReference type="PROSITE" id="PS50857"/>
    </source>
</evidence>
<evidence type="ECO:0000256" key="8">
    <source>
        <dbReference type="ARBA" id="ARBA00022723"/>
    </source>
</evidence>
<dbReference type="InterPro" id="IPR002429">
    <property type="entry name" value="CcO_II-like_C"/>
</dbReference>
<dbReference type="InterPro" id="IPR036909">
    <property type="entry name" value="Cyt_c-like_dom_sf"/>
</dbReference>
<dbReference type="PANTHER" id="PTHR22888">
    <property type="entry name" value="CYTOCHROME C OXIDASE, SUBUNIT II"/>
    <property type="match status" value="1"/>
</dbReference>
<evidence type="ECO:0000256" key="13">
    <source>
        <dbReference type="ARBA" id="ARBA00023008"/>
    </source>
</evidence>
<keyword evidence="6" id="KW-0679">Respiratory chain</keyword>
<evidence type="ECO:0000256" key="18">
    <source>
        <dbReference type="PROSITE-ProRule" id="PRU00433"/>
    </source>
</evidence>
<organism evidence="22 23">
    <name type="scientific">Phenylobacterium soli</name>
    <dbReference type="NCBI Taxonomy" id="2170551"/>
    <lineage>
        <taxon>Bacteria</taxon>
        <taxon>Pseudomonadati</taxon>
        <taxon>Pseudomonadota</taxon>
        <taxon>Alphaproteobacteria</taxon>
        <taxon>Caulobacterales</taxon>
        <taxon>Caulobacteraceae</taxon>
        <taxon>Phenylobacterium</taxon>
    </lineage>
</organism>
<comment type="similarity">
    <text evidence="2">Belongs to the cytochrome c oxidase subunit 2 family.</text>
</comment>
<evidence type="ECO:0000256" key="4">
    <source>
        <dbReference type="ARBA" id="ARBA00022448"/>
    </source>
</evidence>
<keyword evidence="13" id="KW-0186">Copper</keyword>
<dbReference type="Pfam" id="PF00034">
    <property type="entry name" value="Cytochrom_C"/>
    <property type="match status" value="1"/>
</dbReference>
<evidence type="ECO:0000256" key="16">
    <source>
        <dbReference type="ARBA" id="ARBA00031399"/>
    </source>
</evidence>
<keyword evidence="9" id="KW-1278">Translocase</keyword>
<keyword evidence="10" id="KW-0249">Electron transport</keyword>
<feature type="transmembrane region" description="Helical" evidence="19">
    <location>
        <begin position="91"/>
        <end position="112"/>
    </location>
</feature>
<dbReference type="InterPro" id="IPR009056">
    <property type="entry name" value="Cyt_c-like_dom"/>
</dbReference>
<keyword evidence="4" id="KW-0813">Transport</keyword>
<keyword evidence="22" id="KW-0560">Oxidoreductase</keyword>
<evidence type="ECO:0000256" key="14">
    <source>
        <dbReference type="ARBA" id="ARBA00023136"/>
    </source>
</evidence>
<evidence type="ECO:0000256" key="11">
    <source>
        <dbReference type="ARBA" id="ARBA00022989"/>
    </source>
</evidence>
<name>A0A328AE84_9CAUL</name>
<keyword evidence="12 18" id="KW-0408">Iron</keyword>
<dbReference type="OrthoDB" id="9781261at2"/>
<dbReference type="GO" id="GO:0005507">
    <property type="term" value="F:copper ion binding"/>
    <property type="evidence" value="ECO:0007669"/>
    <property type="project" value="InterPro"/>
</dbReference>
<dbReference type="PROSITE" id="PS51007">
    <property type="entry name" value="CYTC"/>
    <property type="match status" value="1"/>
</dbReference>
<sequence length="339" mass="37162">MRRWGKTLAAAGLASCLAGCRGVQTMLDPAADQSRHIDLIWRTMLGVCGVMYLLVLAFLAWALWRARQRRAEPDTPAVGETAADDLLSRGLTGWIALIVAGLVLLTTVSFLVDRSLAEVGPDPLRIKVTANQWWWQVDYRGQGPSENFTTANVLHLPVNRPAVIELQANDVIHSFWVPNLSGKTDLIPGRTNYMAITPRRVGSFRGQCAEFCGFEHAKMAFDVQVDDPKTFEAWRQRQVASAVDPKDFEAIEGKQVFTSKACVMCHRIQGTDAGGTVGPDLTHLMSRAHIAAGTRPNTRGDLQAWIADPQGVKPGTSMPRVALSSDELNAVVSYLETLK</sequence>
<dbReference type="Proteomes" id="UP000249254">
    <property type="component" value="Unassembled WGS sequence"/>
</dbReference>
<dbReference type="EMBL" id="QFYQ01000001">
    <property type="protein sequence ID" value="RAK53102.1"/>
    <property type="molecule type" value="Genomic_DNA"/>
</dbReference>
<dbReference type="GO" id="GO:0020037">
    <property type="term" value="F:heme binding"/>
    <property type="evidence" value="ECO:0007669"/>
    <property type="project" value="InterPro"/>
</dbReference>
<dbReference type="InterPro" id="IPR034236">
    <property type="entry name" value="CuRO_CcO_Caa3_II"/>
</dbReference>
<evidence type="ECO:0000256" key="7">
    <source>
        <dbReference type="ARBA" id="ARBA00022692"/>
    </source>
</evidence>
<evidence type="ECO:0000256" key="19">
    <source>
        <dbReference type="SAM" id="Phobius"/>
    </source>
</evidence>
<dbReference type="InterPro" id="IPR001505">
    <property type="entry name" value="Copper_CuA"/>
</dbReference>
<dbReference type="GO" id="GO:0042773">
    <property type="term" value="P:ATP synthesis coupled electron transport"/>
    <property type="evidence" value="ECO:0007669"/>
    <property type="project" value="TreeGrafter"/>
</dbReference>
<dbReference type="RefSeq" id="WP_111526855.1">
    <property type="nucleotide sequence ID" value="NZ_JBHRSG010000001.1"/>
</dbReference>
<dbReference type="GO" id="GO:0016020">
    <property type="term" value="C:membrane"/>
    <property type="evidence" value="ECO:0007669"/>
    <property type="project" value="UniProtKB-SubCell"/>
</dbReference>
<evidence type="ECO:0000256" key="17">
    <source>
        <dbReference type="ARBA" id="ARBA00047816"/>
    </source>
</evidence>
<evidence type="ECO:0000313" key="22">
    <source>
        <dbReference type="EMBL" id="RAK53102.1"/>
    </source>
</evidence>
<evidence type="ECO:0000259" key="21">
    <source>
        <dbReference type="PROSITE" id="PS51007"/>
    </source>
</evidence>
<proteinExistence type="inferred from homology"/>
<feature type="transmembrane region" description="Helical" evidence="19">
    <location>
        <begin position="41"/>
        <end position="64"/>
    </location>
</feature>
<dbReference type="SUPFAM" id="SSF46626">
    <property type="entry name" value="Cytochrome c"/>
    <property type="match status" value="1"/>
</dbReference>
<dbReference type="InterPro" id="IPR008972">
    <property type="entry name" value="Cupredoxin"/>
</dbReference>
<reference evidence="23" key="1">
    <citation type="submission" date="2018-05" db="EMBL/GenBank/DDBJ databases">
        <authorList>
            <person name="Li X."/>
        </authorList>
    </citation>
    <scope>NUCLEOTIDE SEQUENCE [LARGE SCALE GENOMIC DNA]</scope>
    <source>
        <strain evidence="23">LX32</strain>
    </source>
</reference>
<dbReference type="PRINTS" id="PR01166">
    <property type="entry name" value="CYCOXIDASEII"/>
</dbReference>
<dbReference type="Pfam" id="PF00116">
    <property type="entry name" value="COX2"/>
    <property type="match status" value="1"/>
</dbReference>
<comment type="catalytic activity">
    <reaction evidence="17">
        <text>4 Fe(II)-[cytochrome c] + O2 + 8 H(+)(in) = 4 Fe(III)-[cytochrome c] + 2 H2O + 4 H(+)(out)</text>
        <dbReference type="Rhea" id="RHEA:11436"/>
        <dbReference type="Rhea" id="RHEA-COMP:10350"/>
        <dbReference type="Rhea" id="RHEA-COMP:14399"/>
        <dbReference type="ChEBI" id="CHEBI:15377"/>
        <dbReference type="ChEBI" id="CHEBI:15378"/>
        <dbReference type="ChEBI" id="CHEBI:15379"/>
        <dbReference type="ChEBI" id="CHEBI:29033"/>
        <dbReference type="ChEBI" id="CHEBI:29034"/>
        <dbReference type="EC" id="7.1.1.9"/>
    </reaction>
</comment>
<keyword evidence="8 18" id="KW-0479">Metal-binding</keyword>
<dbReference type="InterPro" id="IPR014222">
    <property type="entry name" value="Cyt_c_oxidase_su2"/>
</dbReference>
<dbReference type="EC" id="7.1.1.9" evidence="3"/>
<dbReference type="PROSITE" id="PS50857">
    <property type="entry name" value="COX2_CUA"/>
    <property type="match status" value="1"/>
</dbReference>